<gene>
    <name evidence="1" type="ORF">SVUK_LOCUS12277</name>
</gene>
<dbReference type="Proteomes" id="UP000270094">
    <property type="component" value="Unassembled WGS sequence"/>
</dbReference>
<proteinExistence type="predicted"/>
<evidence type="ECO:0000313" key="1">
    <source>
        <dbReference type="EMBL" id="VDM77279.1"/>
    </source>
</evidence>
<dbReference type="SUPFAM" id="SSF48371">
    <property type="entry name" value="ARM repeat"/>
    <property type="match status" value="1"/>
</dbReference>
<organism evidence="1 2">
    <name type="scientific">Strongylus vulgaris</name>
    <name type="common">Blood worm</name>
    <dbReference type="NCBI Taxonomy" id="40348"/>
    <lineage>
        <taxon>Eukaryota</taxon>
        <taxon>Metazoa</taxon>
        <taxon>Ecdysozoa</taxon>
        <taxon>Nematoda</taxon>
        <taxon>Chromadorea</taxon>
        <taxon>Rhabditida</taxon>
        <taxon>Rhabditina</taxon>
        <taxon>Rhabditomorpha</taxon>
        <taxon>Strongyloidea</taxon>
        <taxon>Strongylidae</taxon>
        <taxon>Strongylus</taxon>
    </lineage>
</organism>
<sequence length="122" mass="13926">MFFVRKLNLFANFDALPRRFLPWPTNLFAIELDLFPSLLECNILFQKGRAAVLQDQDALLAIARTIDINECKCKIVAVEILSGLCFVPDDGHRRVLTALTQLSPILGERTRFQTLVSDLHKR</sequence>
<protein>
    <submittedName>
        <fullName evidence="1">Uncharacterized protein</fullName>
    </submittedName>
</protein>
<name>A0A3P7JBA5_STRVU</name>
<dbReference type="InterPro" id="IPR016024">
    <property type="entry name" value="ARM-type_fold"/>
</dbReference>
<dbReference type="AlphaFoldDB" id="A0A3P7JBA5"/>
<keyword evidence="2" id="KW-1185">Reference proteome</keyword>
<accession>A0A3P7JBA5</accession>
<dbReference type="Gene3D" id="1.25.10.10">
    <property type="entry name" value="Leucine-rich Repeat Variant"/>
    <property type="match status" value="1"/>
</dbReference>
<dbReference type="OrthoDB" id="1104827at2759"/>
<dbReference type="InterPro" id="IPR011989">
    <property type="entry name" value="ARM-like"/>
</dbReference>
<reference evidence="1 2" key="1">
    <citation type="submission" date="2018-11" db="EMBL/GenBank/DDBJ databases">
        <authorList>
            <consortium name="Pathogen Informatics"/>
        </authorList>
    </citation>
    <scope>NUCLEOTIDE SEQUENCE [LARGE SCALE GENOMIC DNA]</scope>
</reference>
<evidence type="ECO:0000313" key="2">
    <source>
        <dbReference type="Proteomes" id="UP000270094"/>
    </source>
</evidence>
<dbReference type="EMBL" id="UYYB01098844">
    <property type="protein sequence ID" value="VDM77279.1"/>
    <property type="molecule type" value="Genomic_DNA"/>
</dbReference>